<evidence type="ECO:0000313" key="11">
    <source>
        <dbReference type="Proteomes" id="UP000006729"/>
    </source>
</evidence>
<evidence type="ECO:0000256" key="2">
    <source>
        <dbReference type="ARBA" id="ARBA00013242"/>
    </source>
</evidence>
<evidence type="ECO:0000256" key="6">
    <source>
        <dbReference type="ARBA" id="ARBA00022967"/>
    </source>
</evidence>
<keyword evidence="5" id="KW-0460">Magnesium</keyword>
<keyword evidence="4" id="KW-0812">Transmembrane</keyword>
<dbReference type="Pfam" id="PF03030">
    <property type="entry name" value="H_PPase"/>
    <property type="match status" value="1"/>
</dbReference>
<dbReference type="InParanoid" id="B9MYZ5"/>
<organism evidence="10 11">
    <name type="scientific">Populus trichocarpa</name>
    <name type="common">Western balsam poplar</name>
    <name type="synonym">Populus balsamifera subsp. trichocarpa</name>
    <dbReference type="NCBI Taxonomy" id="3694"/>
    <lineage>
        <taxon>Eukaryota</taxon>
        <taxon>Viridiplantae</taxon>
        <taxon>Streptophyta</taxon>
        <taxon>Embryophyta</taxon>
        <taxon>Tracheophyta</taxon>
        <taxon>Spermatophyta</taxon>
        <taxon>Magnoliopsida</taxon>
        <taxon>eudicotyledons</taxon>
        <taxon>Gunneridae</taxon>
        <taxon>Pentapetalae</taxon>
        <taxon>rosids</taxon>
        <taxon>fabids</taxon>
        <taxon>Malpighiales</taxon>
        <taxon>Salicaceae</taxon>
        <taxon>Saliceae</taxon>
        <taxon>Populus</taxon>
    </lineage>
</organism>
<dbReference type="GO" id="GO:0004427">
    <property type="term" value="F:inorganic diphosphate phosphatase activity"/>
    <property type="evidence" value="ECO:0007669"/>
    <property type="project" value="InterPro"/>
</dbReference>
<dbReference type="EC" id="7.1.3.1" evidence="2"/>
<dbReference type="HOGENOM" id="CLU_2444969_0_0_1"/>
<keyword evidence="3" id="KW-0813">Transport</keyword>
<sequence>MVKINLKETIHNDPRNPAVIASNVGDNVGDIAGIAEMAGMSHHIHERTDALNVSDNTATTVGKGFAIGSDATDDVFGYIFSIIFIFIYFY</sequence>
<evidence type="ECO:0000313" key="10">
    <source>
        <dbReference type="EMBL" id="PNT42278.1"/>
    </source>
</evidence>
<dbReference type="GO" id="GO:0012505">
    <property type="term" value="C:endomembrane system"/>
    <property type="evidence" value="ECO:0007669"/>
    <property type="project" value="UniProtKB-SubCell"/>
</dbReference>
<keyword evidence="9" id="KW-0472">Membrane</keyword>
<evidence type="ECO:0000256" key="1">
    <source>
        <dbReference type="ARBA" id="ARBA00004127"/>
    </source>
</evidence>
<dbReference type="GO" id="GO:0009678">
    <property type="term" value="F:diphosphate hydrolysis-driven proton transmembrane transporter activity"/>
    <property type="evidence" value="ECO:0007669"/>
    <property type="project" value="UniProtKB-EC"/>
</dbReference>
<name>B9MYZ5_POPTR</name>
<reference evidence="10 11" key="1">
    <citation type="journal article" date="2006" name="Science">
        <title>The genome of black cottonwood, Populus trichocarpa (Torr. &amp; Gray).</title>
        <authorList>
            <person name="Tuskan G.A."/>
            <person name="Difazio S."/>
            <person name="Jansson S."/>
            <person name="Bohlmann J."/>
            <person name="Grigoriev I."/>
            <person name="Hellsten U."/>
            <person name="Putnam N."/>
            <person name="Ralph S."/>
            <person name="Rombauts S."/>
            <person name="Salamov A."/>
            <person name="Schein J."/>
            <person name="Sterck L."/>
            <person name="Aerts A."/>
            <person name="Bhalerao R.R."/>
            <person name="Bhalerao R.P."/>
            <person name="Blaudez D."/>
            <person name="Boerjan W."/>
            <person name="Brun A."/>
            <person name="Brunner A."/>
            <person name="Busov V."/>
            <person name="Campbell M."/>
            <person name="Carlson J."/>
            <person name="Chalot M."/>
            <person name="Chapman J."/>
            <person name="Chen G.L."/>
            <person name="Cooper D."/>
            <person name="Coutinho P.M."/>
            <person name="Couturier J."/>
            <person name="Covert S."/>
            <person name="Cronk Q."/>
            <person name="Cunningham R."/>
            <person name="Davis J."/>
            <person name="Degroeve S."/>
            <person name="Dejardin A."/>
            <person name="Depamphilis C."/>
            <person name="Detter J."/>
            <person name="Dirks B."/>
            <person name="Dubchak I."/>
            <person name="Duplessis S."/>
            <person name="Ehlting J."/>
            <person name="Ellis B."/>
            <person name="Gendler K."/>
            <person name="Goodstein D."/>
            <person name="Gribskov M."/>
            <person name="Grimwood J."/>
            <person name="Groover A."/>
            <person name="Gunter L."/>
            <person name="Hamberger B."/>
            <person name="Heinze B."/>
            <person name="Helariutta Y."/>
            <person name="Henrissat B."/>
            <person name="Holligan D."/>
            <person name="Holt R."/>
            <person name="Huang W."/>
            <person name="Islam-Faridi N."/>
            <person name="Jones S."/>
            <person name="Jones-Rhoades M."/>
            <person name="Jorgensen R."/>
            <person name="Joshi C."/>
            <person name="Kangasjarvi J."/>
            <person name="Karlsson J."/>
            <person name="Kelleher C."/>
            <person name="Kirkpatrick R."/>
            <person name="Kirst M."/>
            <person name="Kohler A."/>
            <person name="Kalluri U."/>
            <person name="Larimer F."/>
            <person name="Leebens-Mack J."/>
            <person name="Leple J.C."/>
            <person name="Locascio P."/>
            <person name="Lou Y."/>
            <person name="Lucas S."/>
            <person name="Martin F."/>
            <person name="Montanini B."/>
            <person name="Napoli C."/>
            <person name="Nelson D.R."/>
            <person name="Nelson C."/>
            <person name="Nieminen K."/>
            <person name="Nilsson O."/>
            <person name="Pereda V."/>
            <person name="Peter G."/>
            <person name="Philippe R."/>
            <person name="Pilate G."/>
            <person name="Poliakov A."/>
            <person name="Razumovskaya J."/>
            <person name="Richardson P."/>
            <person name="Rinaldi C."/>
            <person name="Ritland K."/>
            <person name="Rouze P."/>
            <person name="Ryaboy D."/>
            <person name="Schmutz J."/>
            <person name="Schrader J."/>
            <person name="Segerman B."/>
            <person name="Shin H."/>
            <person name="Siddiqui A."/>
            <person name="Sterky F."/>
            <person name="Terry A."/>
            <person name="Tsai C.J."/>
            <person name="Uberbacher E."/>
            <person name="Unneberg P."/>
            <person name="Vahala J."/>
            <person name="Wall K."/>
            <person name="Wessler S."/>
            <person name="Yang G."/>
            <person name="Yin T."/>
            <person name="Douglas C."/>
            <person name="Marra M."/>
            <person name="Sandberg G."/>
            <person name="Van de Peer Y."/>
            <person name="Rokhsar D."/>
        </authorList>
    </citation>
    <scope>NUCLEOTIDE SEQUENCE [LARGE SCALE GENOMIC DNA]</scope>
    <source>
        <strain evidence="11">cv. Nisqually</strain>
    </source>
</reference>
<dbReference type="EMBL" id="CM009293">
    <property type="protein sequence ID" value="PNT42278.1"/>
    <property type="molecule type" value="Genomic_DNA"/>
</dbReference>
<dbReference type="InterPro" id="IPR004131">
    <property type="entry name" value="PPase-energised_H-pump"/>
</dbReference>
<proteinExistence type="predicted"/>
<dbReference type="Proteomes" id="UP000006729">
    <property type="component" value="Chromosome 4"/>
</dbReference>
<evidence type="ECO:0000256" key="4">
    <source>
        <dbReference type="ARBA" id="ARBA00022692"/>
    </source>
</evidence>
<accession>B9MYZ5</accession>
<evidence type="ECO:0000256" key="8">
    <source>
        <dbReference type="ARBA" id="ARBA00023065"/>
    </source>
</evidence>
<keyword evidence="8" id="KW-0406">Ion transport</keyword>
<dbReference type="AlphaFoldDB" id="B9MYZ5"/>
<keyword evidence="6" id="KW-1278">Translocase</keyword>
<keyword evidence="11" id="KW-1185">Reference proteome</keyword>
<keyword evidence="7" id="KW-1133">Transmembrane helix</keyword>
<comment type="subcellular location">
    <subcellularLocation>
        <location evidence="1">Endomembrane system</location>
        <topology evidence="1">Multi-pass membrane protein</topology>
    </subcellularLocation>
</comment>
<gene>
    <name evidence="10" type="ORF">POPTR_004G205700</name>
</gene>
<evidence type="ECO:0000256" key="9">
    <source>
        <dbReference type="ARBA" id="ARBA00023136"/>
    </source>
</evidence>
<dbReference type="PANTHER" id="PTHR31998">
    <property type="entry name" value="K(+)-INSENSITIVE PYROPHOSPHATE-ENERGIZED PROTON PUMP"/>
    <property type="match status" value="1"/>
</dbReference>
<dbReference type="GO" id="GO:0016020">
    <property type="term" value="C:membrane"/>
    <property type="evidence" value="ECO:0007669"/>
    <property type="project" value="InterPro"/>
</dbReference>
<evidence type="ECO:0000256" key="3">
    <source>
        <dbReference type="ARBA" id="ARBA00022448"/>
    </source>
</evidence>
<evidence type="ECO:0000256" key="5">
    <source>
        <dbReference type="ARBA" id="ARBA00022842"/>
    </source>
</evidence>
<evidence type="ECO:0000256" key="7">
    <source>
        <dbReference type="ARBA" id="ARBA00022989"/>
    </source>
</evidence>
<protein>
    <recommendedName>
        <fullName evidence="2">H(+)-exporting diphosphatase</fullName>
        <ecNumber evidence="2">7.1.3.1</ecNumber>
    </recommendedName>
</protein>